<name>A0AAD9L2W2_RIDPI</name>
<dbReference type="InterPro" id="IPR019819">
    <property type="entry name" value="Carboxylesterase_B_CS"/>
</dbReference>
<evidence type="ECO:0000256" key="5">
    <source>
        <dbReference type="SAM" id="Phobius"/>
    </source>
</evidence>
<gene>
    <name evidence="7" type="ORF">NP493_357g03019</name>
</gene>
<dbReference type="Pfam" id="PF00135">
    <property type="entry name" value="COesterase"/>
    <property type="match status" value="1"/>
</dbReference>
<dbReference type="PROSITE" id="PS00941">
    <property type="entry name" value="CARBOXYLESTERASE_B_2"/>
    <property type="match status" value="1"/>
</dbReference>
<dbReference type="PANTHER" id="PTHR43903">
    <property type="entry name" value="NEUROLIGIN"/>
    <property type="match status" value="1"/>
</dbReference>
<accession>A0AAD9L2W2</accession>
<dbReference type="PROSITE" id="PS00122">
    <property type="entry name" value="CARBOXYLESTERASE_B_1"/>
    <property type="match status" value="1"/>
</dbReference>
<feature type="signal peptide" evidence="4">
    <location>
        <begin position="1"/>
        <end position="16"/>
    </location>
</feature>
<dbReference type="GO" id="GO:0016787">
    <property type="term" value="F:hydrolase activity"/>
    <property type="evidence" value="ECO:0007669"/>
    <property type="project" value="UniProtKB-KW"/>
</dbReference>
<dbReference type="InterPro" id="IPR051093">
    <property type="entry name" value="Neuroligin/BSAL"/>
</dbReference>
<feature type="transmembrane region" description="Helical" evidence="5">
    <location>
        <begin position="564"/>
        <end position="590"/>
    </location>
</feature>
<reference evidence="7" key="1">
    <citation type="journal article" date="2023" name="Mol. Biol. Evol.">
        <title>Third-Generation Sequencing Reveals the Adaptive Role of the Epigenome in Three Deep-Sea Polychaetes.</title>
        <authorList>
            <person name="Perez M."/>
            <person name="Aroh O."/>
            <person name="Sun Y."/>
            <person name="Lan Y."/>
            <person name="Juniper S.K."/>
            <person name="Young C.R."/>
            <person name="Angers B."/>
            <person name="Qian P.Y."/>
        </authorList>
    </citation>
    <scope>NUCLEOTIDE SEQUENCE</scope>
    <source>
        <strain evidence="7">R07B-5</strain>
    </source>
</reference>
<keyword evidence="8" id="KW-1185">Reference proteome</keyword>
<keyword evidence="3 4" id="KW-0378">Hydrolase</keyword>
<evidence type="ECO:0000256" key="1">
    <source>
        <dbReference type="ARBA" id="ARBA00005964"/>
    </source>
</evidence>
<sequence length="600" mass="66822">MTWVASILSHVYLVCAFLCLAVPSFSFCDDVIVSSIYGDLRGTRTSGIDYNIGLGAVTDTVDRFYGVSYAAPPVGGLRFKPPRPPDRWTGIRNATSHGWVCPQIQIVDDRTSVRFQREDCLYLDVYAPFQSDDSTARYPVMVYIHGGSFEVGSGSVYDGTVLALHGVVVITINYRLGALGFLTTGDDTLPGNYGLLDQIAALQWVQDNIARFRGDPKRVVVFGQSAGGASVGLLMLTRKAADLFSGVIVHSGFPTASYSVHPASTDLHDYVTQVGGIFQCPDCSMACIADCLRDVDYRQFIEKRYLFPLFDPIEPEFRPRVDGSLLTKHPRTLLQEGSFVKVPVILGTVHDEFGNYFNGGARYYPSVDAALDGHVTKLARNKHIVTDVIRHEYTDWRKDFYDRGALLSDLNMVAPADEMASLVAGHYREIYKYHFASAHSYHSEDLNFVFGAPLSGIMADEMKMGHNSSEHYDEKARDLSRRVMTMWTNFAKYSHPTPPSHNGDGYWHEYTTKDKNYLHIGPGNTGMKRSLRADKAAFWNKLLPKLMAKTSVTIEKCNFTDRSFTGVIVTGFVGVLVLLLLQVAVVVKIFRCRSPKPRSL</sequence>
<keyword evidence="2 4" id="KW-0732">Signal</keyword>
<dbReference type="Proteomes" id="UP001209878">
    <property type="component" value="Unassembled WGS sequence"/>
</dbReference>
<keyword evidence="5" id="KW-0472">Membrane</keyword>
<dbReference type="EC" id="3.1.1.-" evidence="4"/>
<comment type="similarity">
    <text evidence="1 4">Belongs to the type-B carboxylesterase/lipase family.</text>
</comment>
<evidence type="ECO:0000259" key="6">
    <source>
        <dbReference type="Pfam" id="PF00135"/>
    </source>
</evidence>
<evidence type="ECO:0000256" key="4">
    <source>
        <dbReference type="RuleBase" id="RU361235"/>
    </source>
</evidence>
<dbReference type="InterPro" id="IPR029058">
    <property type="entry name" value="AB_hydrolase_fold"/>
</dbReference>
<evidence type="ECO:0000256" key="2">
    <source>
        <dbReference type="ARBA" id="ARBA00022729"/>
    </source>
</evidence>
<evidence type="ECO:0000256" key="3">
    <source>
        <dbReference type="ARBA" id="ARBA00022801"/>
    </source>
</evidence>
<organism evidence="7 8">
    <name type="scientific">Ridgeia piscesae</name>
    <name type="common">Tubeworm</name>
    <dbReference type="NCBI Taxonomy" id="27915"/>
    <lineage>
        <taxon>Eukaryota</taxon>
        <taxon>Metazoa</taxon>
        <taxon>Spiralia</taxon>
        <taxon>Lophotrochozoa</taxon>
        <taxon>Annelida</taxon>
        <taxon>Polychaeta</taxon>
        <taxon>Sedentaria</taxon>
        <taxon>Canalipalpata</taxon>
        <taxon>Sabellida</taxon>
        <taxon>Siboglinidae</taxon>
        <taxon>Ridgeia</taxon>
    </lineage>
</organism>
<evidence type="ECO:0000313" key="7">
    <source>
        <dbReference type="EMBL" id="KAK2182358.1"/>
    </source>
</evidence>
<feature type="domain" description="Carboxylesterase type B" evidence="6">
    <location>
        <begin position="51"/>
        <end position="539"/>
    </location>
</feature>
<dbReference type="InterPro" id="IPR019826">
    <property type="entry name" value="Carboxylesterase_B_AS"/>
</dbReference>
<comment type="caution">
    <text evidence="7">The sequence shown here is derived from an EMBL/GenBank/DDBJ whole genome shotgun (WGS) entry which is preliminary data.</text>
</comment>
<proteinExistence type="inferred from homology"/>
<dbReference type="SUPFAM" id="SSF53474">
    <property type="entry name" value="alpha/beta-Hydrolases"/>
    <property type="match status" value="1"/>
</dbReference>
<keyword evidence="5" id="KW-1133">Transmembrane helix</keyword>
<dbReference type="InterPro" id="IPR002018">
    <property type="entry name" value="CarbesteraseB"/>
</dbReference>
<dbReference type="EMBL" id="JAODUO010000357">
    <property type="protein sequence ID" value="KAK2182358.1"/>
    <property type="molecule type" value="Genomic_DNA"/>
</dbReference>
<protein>
    <recommendedName>
        <fullName evidence="4">Carboxylic ester hydrolase</fullName>
        <ecNumber evidence="4">3.1.1.-</ecNumber>
    </recommendedName>
</protein>
<evidence type="ECO:0000313" key="8">
    <source>
        <dbReference type="Proteomes" id="UP001209878"/>
    </source>
</evidence>
<dbReference type="AlphaFoldDB" id="A0AAD9L2W2"/>
<keyword evidence="5" id="KW-0812">Transmembrane</keyword>
<dbReference type="Gene3D" id="3.40.50.1820">
    <property type="entry name" value="alpha/beta hydrolase"/>
    <property type="match status" value="1"/>
</dbReference>
<feature type="chain" id="PRO_5041774011" description="Carboxylic ester hydrolase" evidence="4">
    <location>
        <begin position="17"/>
        <end position="600"/>
    </location>
</feature>